<evidence type="ECO:0000313" key="3">
    <source>
        <dbReference type="EMBL" id="CAK9002303.1"/>
    </source>
</evidence>
<organism evidence="3 4">
    <name type="scientific">Durusdinium trenchii</name>
    <dbReference type="NCBI Taxonomy" id="1381693"/>
    <lineage>
        <taxon>Eukaryota</taxon>
        <taxon>Sar</taxon>
        <taxon>Alveolata</taxon>
        <taxon>Dinophyceae</taxon>
        <taxon>Suessiales</taxon>
        <taxon>Symbiodiniaceae</taxon>
        <taxon>Durusdinium</taxon>
    </lineage>
</organism>
<gene>
    <name evidence="3" type="ORF">CCMP2556_LOCUS6793</name>
</gene>
<dbReference type="Pfam" id="PF25431">
    <property type="entry name" value="zf-C17orf113"/>
    <property type="match status" value="1"/>
</dbReference>
<feature type="region of interest" description="Disordered" evidence="1">
    <location>
        <begin position="699"/>
        <end position="725"/>
    </location>
</feature>
<comment type="caution">
    <text evidence="3">The sequence shown here is derived from an EMBL/GenBank/DDBJ whole genome shotgun (WGS) entry which is preliminary data.</text>
</comment>
<name>A0ABP0ILT6_9DINO</name>
<evidence type="ECO:0000313" key="4">
    <source>
        <dbReference type="Proteomes" id="UP001642484"/>
    </source>
</evidence>
<evidence type="ECO:0000256" key="1">
    <source>
        <dbReference type="SAM" id="MobiDB-lite"/>
    </source>
</evidence>
<evidence type="ECO:0000259" key="2">
    <source>
        <dbReference type="Pfam" id="PF25431"/>
    </source>
</evidence>
<protein>
    <recommendedName>
        <fullName evidence="2">C17orf113 probable zinc finger domain-containing protein</fullName>
    </recommendedName>
</protein>
<reference evidence="3 4" key="1">
    <citation type="submission" date="2024-02" db="EMBL/GenBank/DDBJ databases">
        <authorList>
            <person name="Chen Y."/>
            <person name="Shah S."/>
            <person name="Dougan E. K."/>
            <person name="Thang M."/>
            <person name="Chan C."/>
        </authorList>
    </citation>
    <scope>NUCLEOTIDE SEQUENCE [LARGE SCALE GENOMIC DNA]</scope>
</reference>
<dbReference type="EMBL" id="CAXAMN010002990">
    <property type="protein sequence ID" value="CAK9002303.1"/>
    <property type="molecule type" value="Genomic_DNA"/>
</dbReference>
<accession>A0ABP0ILT6</accession>
<dbReference type="InterPro" id="IPR057456">
    <property type="entry name" value="Znf_C17orf113"/>
</dbReference>
<feature type="domain" description="C17orf113 probable zinc finger" evidence="2">
    <location>
        <begin position="47"/>
        <end position="107"/>
    </location>
</feature>
<dbReference type="Proteomes" id="UP001642484">
    <property type="component" value="Unassembled WGS sequence"/>
</dbReference>
<sequence length="962" mass="106680">MGGSEPDILKHLVPGSIVAQHATKTCKLAAQDCGLCAVQKAWKSSRKPWLRMALVDGAARFGCSMCAKSVTDSSPWAKFEQEPSTVLRKHNLDRHEKSRAHQMAAASEVIGAPPVDAFKDCLQGLMQGQSARQGGVSSDKKTRMRYALSEAIISRNRKLISDAETLSLMRDERKGKLLVRFRAVCQDLTTVSGVLGFQEVAGSAESIALATGEIITRFCQPFREPPRGSKVQEHPMDQDLLQKMKDKVTIVVNDAAPAELLAGDLERGRRTFADARGEVSFRNIKVIGRDVAHASTRLLKRPFQACQPLKSIMTEWIHGSESFAQKVHHSPVLIQWWAKAVHNDDSDLTGDQCTSMSAAKHRFSSYFNPLSRIVRNMQSAFQICGRVQSMRGAEAVWATKLCRNFNGFKAVLLAMVADAAAISNDYTRDCDHEDTDIAQLNTRANHFASSARSLFVERKVLTLPTFTKEFLNRERPVTIVQDGLAQEIVEWVSLAEEVVAHEFPHWHLLSSFQVFHLSDSGSQAAENSERNLERMAQAFQVCPAKVKQQYARLMPIATALKKQSGMSNREAWKEAMQRTGRYASRYEATDFKVLLAVYQCWTASSSGVEQLFSKLKRSPVELSNAKAETDRRTAIVMGDGHSSVAKAEIISDARKIYASLSQSGGVSRLRTLPRFDTGKKGGQKKGSFAAWNRARKKAVQQAVQDSRQTPPRKPSALQTESSQKECDYQRQQALKRKAEALQDGLLLADEITLEVRAEAERVAKASRQQDRLRAKQRQEYESGTQLVTIKRSHEWACQNLSGPAWCCPSLGTQQQADLWHAKLVVVKNFTEVERNVQVMAALTGSALISADVLLGHGGVKLVYHPGHKIEAAVFATNTFKTEEPGMTALLREACARGGWKAVRAQDLKGRGRKPSLLLRGEGEVIDGFSKTKVKHFSADEFMRWLSTVCLNKEASACVKAKS</sequence>
<keyword evidence="4" id="KW-1185">Reference proteome</keyword>
<proteinExistence type="predicted"/>